<dbReference type="PANTHER" id="PTHR23523:SF2">
    <property type="entry name" value="2-NITROIMIDAZOLE TRANSPORTER"/>
    <property type="match status" value="1"/>
</dbReference>
<feature type="transmembrane region" description="Helical" evidence="4">
    <location>
        <begin position="362"/>
        <end position="384"/>
    </location>
</feature>
<keyword evidence="7" id="KW-1185">Reference proteome</keyword>
<reference evidence="6 7" key="1">
    <citation type="submission" date="2018-12" db="EMBL/GenBank/DDBJ databases">
        <authorList>
            <consortium name="Pathogen Informatics"/>
        </authorList>
    </citation>
    <scope>NUCLEOTIDE SEQUENCE [LARGE SCALE GENOMIC DNA]</scope>
    <source>
        <strain evidence="6 7">NCTC10296</strain>
    </source>
</reference>
<dbReference type="Proteomes" id="UP000279284">
    <property type="component" value="Chromosome"/>
</dbReference>
<feature type="transmembrane region" description="Helical" evidence="4">
    <location>
        <begin position="275"/>
        <end position="294"/>
    </location>
</feature>
<name>A0A1X3CYZ9_9NEIS</name>
<feature type="transmembrane region" description="Helical" evidence="4">
    <location>
        <begin position="300"/>
        <end position="321"/>
    </location>
</feature>
<proteinExistence type="predicted"/>
<feature type="transmembrane region" description="Helical" evidence="4">
    <location>
        <begin position="209"/>
        <end position="227"/>
    </location>
</feature>
<feature type="transmembrane region" description="Helical" evidence="4">
    <location>
        <begin position="166"/>
        <end position="183"/>
    </location>
</feature>
<sequence>MSAAKKYTLLTIAAIFLIACCLRTPIVSMGPLVKMIQADMGSGSTLMGIIGTVPVLVFAFCSPFAAPLARRFGFEEVLIGALLALGAGIVLRTAGMSPVLMLAGTLILSVGIAMGNVLVSGVIKRSLPSHVGRFTALYSVTMSLTAALSAAVAVPVAHRVGWQMSLNMWVLPVMLALAVWLVLRVKQGHMPVAGAAEQEQVVSVWRNKLAWAISILMGMQSLLYYTFSAWLPTILADRGVSADEAGYYAMLMQMAALPAIFCVTTFSVRMRNQRLLVLSVTFLSLIGMAGLWLLPYATALWVFCLGAGVAGTFTLCLLLFVQRTDSAAEAAMLSGMAQTVGYLLAATGPVGAGWLFDKTQSWNMALAVMTLLMLVKCACGWYCARPVTLREAAGIKKG</sequence>
<dbReference type="PROSITE" id="PS51257">
    <property type="entry name" value="PROKAR_LIPOPROTEIN"/>
    <property type="match status" value="1"/>
</dbReference>
<dbReference type="EMBL" id="LR134313">
    <property type="protein sequence ID" value="VEF02689.1"/>
    <property type="molecule type" value="Genomic_DNA"/>
</dbReference>
<feature type="transmembrane region" description="Helical" evidence="4">
    <location>
        <begin position="333"/>
        <end position="356"/>
    </location>
</feature>
<feature type="domain" description="Major facilitator superfamily (MFS) profile" evidence="5">
    <location>
        <begin position="9"/>
        <end position="388"/>
    </location>
</feature>
<dbReference type="Gene3D" id="1.20.1250.20">
    <property type="entry name" value="MFS general substrate transporter like domains"/>
    <property type="match status" value="1"/>
</dbReference>
<dbReference type="OrthoDB" id="5317164at2"/>
<dbReference type="RefSeq" id="WP_085416154.1">
    <property type="nucleotide sequence ID" value="NZ_CAUJPY010000003.1"/>
</dbReference>
<evidence type="ECO:0000313" key="6">
    <source>
        <dbReference type="EMBL" id="VEF02689.1"/>
    </source>
</evidence>
<dbReference type="SUPFAM" id="SSF103473">
    <property type="entry name" value="MFS general substrate transporter"/>
    <property type="match status" value="1"/>
</dbReference>
<feature type="transmembrane region" description="Helical" evidence="4">
    <location>
        <begin position="77"/>
        <end position="94"/>
    </location>
</feature>
<dbReference type="InterPro" id="IPR052524">
    <property type="entry name" value="MFS_Cyanate_Porter"/>
</dbReference>
<dbReference type="PROSITE" id="PS50850">
    <property type="entry name" value="MFS"/>
    <property type="match status" value="1"/>
</dbReference>
<dbReference type="KEGG" id="nci:NCTC10296_01923"/>
<feature type="transmembrane region" description="Helical" evidence="4">
    <location>
        <begin position="135"/>
        <end position="154"/>
    </location>
</feature>
<gene>
    <name evidence="6" type="primary">yeaN</name>
    <name evidence="6" type="ORF">NCTC10296_01923</name>
</gene>
<evidence type="ECO:0000256" key="1">
    <source>
        <dbReference type="ARBA" id="ARBA00022692"/>
    </source>
</evidence>
<dbReference type="GO" id="GO:0022857">
    <property type="term" value="F:transmembrane transporter activity"/>
    <property type="evidence" value="ECO:0007669"/>
    <property type="project" value="InterPro"/>
</dbReference>
<protein>
    <submittedName>
        <fullName evidence="6">Inner membrane transport protein YeaN</fullName>
    </submittedName>
</protein>
<evidence type="ECO:0000256" key="3">
    <source>
        <dbReference type="ARBA" id="ARBA00023136"/>
    </source>
</evidence>
<accession>A0A1X3CYZ9</accession>
<keyword evidence="3 4" id="KW-0472">Membrane</keyword>
<evidence type="ECO:0000256" key="4">
    <source>
        <dbReference type="SAM" id="Phobius"/>
    </source>
</evidence>
<dbReference type="InterPro" id="IPR020846">
    <property type="entry name" value="MFS_dom"/>
</dbReference>
<keyword evidence="1 4" id="KW-0812">Transmembrane</keyword>
<dbReference type="PANTHER" id="PTHR23523">
    <property type="match status" value="1"/>
</dbReference>
<feature type="transmembrane region" description="Helical" evidence="4">
    <location>
        <begin position="247"/>
        <end position="268"/>
    </location>
</feature>
<dbReference type="STRING" id="493.BWD07_04280"/>
<keyword evidence="2 4" id="KW-1133">Transmembrane helix</keyword>
<evidence type="ECO:0000256" key="2">
    <source>
        <dbReference type="ARBA" id="ARBA00022989"/>
    </source>
</evidence>
<feature type="transmembrane region" description="Helical" evidence="4">
    <location>
        <begin position="100"/>
        <end position="123"/>
    </location>
</feature>
<dbReference type="InterPro" id="IPR011701">
    <property type="entry name" value="MFS"/>
</dbReference>
<evidence type="ECO:0000259" key="5">
    <source>
        <dbReference type="PROSITE" id="PS50850"/>
    </source>
</evidence>
<dbReference type="CDD" id="cd17339">
    <property type="entry name" value="MFS_NIMT_CynX_like"/>
    <property type="match status" value="1"/>
</dbReference>
<dbReference type="AlphaFoldDB" id="A0A1X3CYZ9"/>
<organism evidence="6 7">
    <name type="scientific">Neisseria canis</name>
    <dbReference type="NCBI Taxonomy" id="493"/>
    <lineage>
        <taxon>Bacteria</taxon>
        <taxon>Pseudomonadati</taxon>
        <taxon>Pseudomonadota</taxon>
        <taxon>Betaproteobacteria</taxon>
        <taxon>Neisseriales</taxon>
        <taxon>Neisseriaceae</taxon>
        <taxon>Neisseria</taxon>
    </lineage>
</organism>
<dbReference type="InterPro" id="IPR036259">
    <property type="entry name" value="MFS_trans_sf"/>
</dbReference>
<dbReference type="Pfam" id="PF07690">
    <property type="entry name" value="MFS_1"/>
    <property type="match status" value="1"/>
</dbReference>
<evidence type="ECO:0000313" key="7">
    <source>
        <dbReference type="Proteomes" id="UP000279284"/>
    </source>
</evidence>
<feature type="transmembrane region" description="Helical" evidence="4">
    <location>
        <begin position="47"/>
        <end position="65"/>
    </location>
</feature>